<dbReference type="InterPro" id="IPR001433">
    <property type="entry name" value="OxRdtase_FAD/NAD-bd"/>
</dbReference>
<comment type="cofactor">
    <cofactor evidence="1">
        <name>FAD</name>
        <dbReference type="ChEBI" id="CHEBI:57692"/>
    </cofactor>
</comment>
<evidence type="ECO:0000313" key="9">
    <source>
        <dbReference type="Proteomes" id="UP000190750"/>
    </source>
</evidence>
<dbReference type="InterPro" id="IPR001709">
    <property type="entry name" value="Flavoprot_Pyr_Nucl_cyt_Rdtase"/>
</dbReference>
<dbReference type="InterPro" id="IPR015701">
    <property type="entry name" value="FNR"/>
</dbReference>
<dbReference type="GO" id="GO:0016491">
    <property type="term" value="F:oxidoreductase activity"/>
    <property type="evidence" value="ECO:0007669"/>
    <property type="project" value="UniProtKB-KW"/>
</dbReference>
<evidence type="ECO:0000256" key="2">
    <source>
        <dbReference type="ARBA" id="ARBA00022630"/>
    </source>
</evidence>
<dbReference type="InterPro" id="IPR039261">
    <property type="entry name" value="FNR_nucleotide-bd"/>
</dbReference>
<name>A0A1T1ARE5_RHOFE</name>
<dbReference type="Proteomes" id="UP000190750">
    <property type="component" value="Unassembled WGS sequence"/>
</dbReference>
<evidence type="ECO:0000313" key="8">
    <source>
        <dbReference type="EMBL" id="OOV06689.1"/>
    </source>
</evidence>
<evidence type="ECO:0000256" key="1">
    <source>
        <dbReference type="ARBA" id="ARBA00001974"/>
    </source>
</evidence>
<feature type="domain" description="FAD-binding FR-type" evidence="7">
    <location>
        <begin position="12"/>
        <end position="133"/>
    </location>
</feature>
<organism evidence="8 9">
    <name type="scientific">Rhodoferax fermentans</name>
    <dbReference type="NCBI Taxonomy" id="28066"/>
    <lineage>
        <taxon>Bacteria</taxon>
        <taxon>Pseudomonadati</taxon>
        <taxon>Pseudomonadota</taxon>
        <taxon>Betaproteobacteria</taxon>
        <taxon>Burkholderiales</taxon>
        <taxon>Comamonadaceae</taxon>
        <taxon>Rhodoferax</taxon>
    </lineage>
</organism>
<evidence type="ECO:0000259" key="7">
    <source>
        <dbReference type="PROSITE" id="PS51384"/>
    </source>
</evidence>
<evidence type="ECO:0000256" key="6">
    <source>
        <dbReference type="SAM" id="MobiDB-lite"/>
    </source>
</evidence>
<dbReference type="OrthoDB" id="9816402at2"/>
<reference evidence="8 9" key="1">
    <citation type="submission" date="2017-01" db="EMBL/GenBank/DDBJ databases">
        <title>Genome sequencing of Rhodoferax fermentans JCM 7819.</title>
        <authorList>
            <person name="Kim Y.J."/>
            <person name="Farh M.E.-A."/>
            <person name="Yang D.-C."/>
        </authorList>
    </citation>
    <scope>NUCLEOTIDE SEQUENCE [LARGE SCALE GENOMIC DNA]</scope>
    <source>
        <strain evidence="8 9">JCM 7819</strain>
    </source>
</reference>
<dbReference type="InterPro" id="IPR017938">
    <property type="entry name" value="Riboflavin_synthase-like_b-brl"/>
</dbReference>
<dbReference type="AlphaFoldDB" id="A0A1T1ARE5"/>
<dbReference type="PRINTS" id="PR00371">
    <property type="entry name" value="FPNCR"/>
</dbReference>
<keyword evidence="4" id="KW-0521">NADP</keyword>
<dbReference type="RefSeq" id="WP_078364509.1">
    <property type="nucleotide sequence ID" value="NZ_MTJN01000002.1"/>
</dbReference>
<dbReference type="EMBL" id="MTJN01000002">
    <property type="protein sequence ID" value="OOV06689.1"/>
    <property type="molecule type" value="Genomic_DNA"/>
</dbReference>
<dbReference type="Gene3D" id="2.40.30.10">
    <property type="entry name" value="Translation factors"/>
    <property type="match status" value="1"/>
</dbReference>
<dbReference type="Pfam" id="PF00970">
    <property type="entry name" value="FAD_binding_6"/>
    <property type="match status" value="1"/>
</dbReference>
<comment type="caution">
    <text evidence="8">The sequence shown here is derived from an EMBL/GenBank/DDBJ whole genome shotgun (WGS) entry which is preliminary data.</text>
</comment>
<proteinExistence type="predicted"/>
<keyword evidence="9" id="KW-1185">Reference proteome</keyword>
<dbReference type="SUPFAM" id="SSF63380">
    <property type="entry name" value="Riboflavin synthase domain-like"/>
    <property type="match status" value="1"/>
</dbReference>
<protein>
    <submittedName>
        <fullName evidence="8">Oxidoreductase</fullName>
    </submittedName>
</protein>
<evidence type="ECO:0000256" key="4">
    <source>
        <dbReference type="ARBA" id="ARBA00022857"/>
    </source>
</evidence>
<dbReference type="PROSITE" id="PS51384">
    <property type="entry name" value="FAD_FR"/>
    <property type="match status" value="1"/>
</dbReference>
<dbReference type="InterPro" id="IPR008333">
    <property type="entry name" value="Cbr1-like_FAD-bd_dom"/>
</dbReference>
<keyword evidence="5" id="KW-0560">Oxidoreductase</keyword>
<dbReference type="SUPFAM" id="SSF52343">
    <property type="entry name" value="Ferredoxin reductase-like, C-terminal NADP-linked domain"/>
    <property type="match status" value="1"/>
</dbReference>
<feature type="compositionally biased region" description="Low complexity" evidence="6">
    <location>
        <begin position="1"/>
        <end position="17"/>
    </location>
</feature>
<gene>
    <name evidence="8" type="ORF">RF819_08085</name>
</gene>
<dbReference type="InterPro" id="IPR017927">
    <property type="entry name" value="FAD-bd_FR_type"/>
</dbReference>
<evidence type="ECO:0000256" key="3">
    <source>
        <dbReference type="ARBA" id="ARBA00022827"/>
    </source>
</evidence>
<dbReference type="Gene3D" id="3.40.50.80">
    <property type="entry name" value="Nucleotide-binding domain of ferredoxin-NADP reductase (FNR) module"/>
    <property type="match status" value="1"/>
</dbReference>
<sequence length="286" mass="31663">MQTPNHDTTTDTATHSARLIGSSRITPPDSSEDVRHMIFETDDAGFDARVGQCIRVMAPGQFGNIHHTRLYSLAHIDHTDAQCTEFSLLVRRCTYLDDFSGERYDGVASNYLCDLPMGSVMTFSGPVGHPFSIPANRRAPLLMVGMGTGIAPFRGLVSRIYDARGGWEGKVRLFYGARSGLEMLYMNTENADLANYFDQATFKAFQALSPRPHFDEPPALGAALDQHASELKEMLQDPQTHIFVAGPQAMLGQVENSFAQIVGSTGDWPTLYQHLLDSGRWNQVLY</sequence>
<dbReference type="STRING" id="28066.RF819_08085"/>
<dbReference type="PANTHER" id="PTHR43314">
    <property type="match status" value="1"/>
</dbReference>
<dbReference type="Pfam" id="PF00175">
    <property type="entry name" value="NAD_binding_1"/>
    <property type="match status" value="1"/>
</dbReference>
<keyword evidence="3" id="KW-0274">FAD</keyword>
<keyword evidence="2" id="KW-0285">Flavoprotein</keyword>
<accession>A0A1T1ARE5</accession>
<feature type="region of interest" description="Disordered" evidence="6">
    <location>
        <begin position="1"/>
        <end position="31"/>
    </location>
</feature>
<evidence type="ECO:0000256" key="5">
    <source>
        <dbReference type="ARBA" id="ARBA00023002"/>
    </source>
</evidence>